<sequence>MRSIRAAQALASRSLLLSSRALHGDAASTAAAAAGGGRLGVQPSPPSQASSSSSSRAMPAGIAGAVSFSLTFATMAAAEAKERPPMDLLPQNVVLYQYQACPFCNKVREYIPLNPYVSIDYPGFNAKSTAENAPRLIAQRLDDQC</sequence>
<dbReference type="InterPro" id="IPR011767">
    <property type="entry name" value="GLR_AS"/>
</dbReference>
<feature type="region of interest" description="Disordered" evidence="1">
    <location>
        <begin position="34"/>
        <end position="57"/>
    </location>
</feature>
<proteinExistence type="predicted"/>
<dbReference type="Gramene" id="BGIOSGA016000-TA">
    <property type="protein sequence ID" value="BGIOSGA016000-PA"/>
    <property type="gene ID" value="BGIOSGA016000"/>
</dbReference>
<dbReference type="STRING" id="39946.A2XR06"/>
<gene>
    <name evidence="2" type="ORF">OsI_15074</name>
</gene>
<dbReference type="Proteomes" id="UP000007015">
    <property type="component" value="Chromosome 4"/>
</dbReference>
<evidence type="ECO:0000313" key="3">
    <source>
        <dbReference type="Proteomes" id="UP000007015"/>
    </source>
</evidence>
<reference evidence="2 3" key="1">
    <citation type="journal article" date="2005" name="PLoS Biol.">
        <title>The genomes of Oryza sativa: a history of duplications.</title>
        <authorList>
            <person name="Yu J."/>
            <person name="Wang J."/>
            <person name="Lin W."/>
            <person name="Li S."/>
            <person name="Li H."/>
            <person name="Zhou J."/>
            <person name="Ni P."/>
            <person name="Dong W."/>
            <person name="Hu S."/>
            <person name="Zeng C."/>
            <person name="Zhang J."/>
            <person name="Zhang Y."/>
            <person name="Li R."/>
            <person name="Xu Z."/>
            <person name="Li S."/>
            <person name="Li X."/>
            <person name="Zheng H."/>
            <person name="Cong L."/>
            <person name="Lin L."/>
            <person name="Yin J."/>
            <person name="Geng J."/>
            <person name="Li G."/>
            <person name="Shi J."/>
            <person name="Liu J."/>
            <person name="Lv H."/>
            <person name="Li J."/>
            <person name="Wang J."/>
            <person name="Deng Y."/>
            <person name="Ran L."/>
            <person name="Shi X."/>
            <person name="Wang X."/>
            <person name="Wu Q."/>
            <person name="Li C."/>
            <person name="Ren X."/>
            <person name="Wang J."/>
            <person name="Wang X."/>
            <person name="Li D."/>
            <person name="Liu D."/>
            <person name="Zhang X."/>
            <person name="Ji Z."/>
            <person name="Zhao W."/>
            <person name="Sun Y."/>
            <person name="Zhang Z."/>
            <person name="Bao J."/>
            <person name="Han Y."/>
            <person name="Dong L."/>
            <person name="Ji J."/>
            <person name="Chen P."/>
            <person name="Wu S."/>
            <person name="Liu J."/>
            <person name="Xiao Y."/>
            <person name="Bu D."/>
            <person name="Tan J."/>
            <person name="Yang L."/>
            <person name="Ye C."/>
            <person name="Zhang J."/>
            <person name="Xu J."/>
            <person name="Zhou Y."/>
            <person name="Yu Y."/>
            <person name="Zhang B."/>
            <person name="Zhuang S."/>
            <person name="Wei H."/>
            <person name="Liu B."/>
            <person name="Lei M."/>
            <person name="Yu H."/>
            <person name="Li Y."/>
            <person name="Xu H."/>
            <person name="Wei S."/>
            <person name="He X."/>
            <person name="Fang L."/>
            <person name="Zhang Z."/>
            <person name="Zhang Y."/>
            <person name="Huang X."/>
            <person name="Su Z."/>
            <person name="Tong W."/>
            <person name="Li J."/>
            <person name="Tong Z."/>
            <person name="Li S."/>
            <person name="Ye J."/>
            <person name="Wang L."/>
            <person name="Fang L."/>
            <person name="Lei T."/>
            <person name="Chen C."/>
            <person name="Chen H."/>
            <person name="Xu Z."/>
            <person name="Li H."/>
            <person name="Huang H."/>
            <person name="Zhang F."/>
            <person name="Xu H."/>
            <person name="Li N."/>
            <person name="Zhao C."/>
            <person name="Li S."/>
            <person name="Dong L."/>
            <person name="Huang Y."/>
            <person name="Li L."/>
            <person name="Xi Y."/>
            <person name="Qi Q."/>
            <person name="Li W."/>
            <person name="Zhang B."/>
            <person name="Hu W."/>
            <person name="Zhang Y."/>
            <person name="Tian X."/>
            <person name="Jiao Y."/>
            <person name="Liang X."/>
            <person name="Jin J."/>
            <person name="Gao L."/>
            <person name="Zheng W."/>
            <person name="Hao B."/>
            <person name="Liu S."/>
            <person name="Wang W."/>
            <person name="Yuan L."/>
            <person name="Cao M."/>
            <person name="McDermott J."/>
            <person name="Samudrala R."/>
            <person name="Wang J."/>
            <person name="Wong G.K."/>
            <person name="Yang H."/>
        </authorList>
    </citation>
    <scope>NUCLEOTIDE SEQUENCE [LARGE SCALE GENOMIC DNA]</scope>
    <source>
        <strain evidence="3">cv. 93-11</strain>
    </source>
</reference>
<keyword evidence="3" id="KW-1185">Reference proteome</keyword>
<evidence type="ECO:0008006" key="4">
    <source>
        <dbReference type="Google" id="ProtNLM"/>
    </source>
</evidence>
<dbReference type="AlphaFoldDB" id="A2XR06"/>
<evidence type="ECO:0000256" key="1">
    <source>
        <dbReference type="SAM" id="MobiDB-lite"/>
    </source>
</evidence>
<evidence type="ECO:0000313" key="2">
    <source>
        <dbReference type="EMBL" id="EAY93266.1"/>
    </source>
</evidence>
<dbReference type="GO" id="GO:0005739">
    <property type="term" value="C:mitochondrion"/>
    <property type="evidence" value="ECO:0007669"/>
    <property type="project" value="TreeGrafter"/>
</dbReference>
<protein>
    <recommendedName>
        <fullName evidence="4">GST N-terminal domain-containing protein</fullName>
    </recommendedName>
</protein>
<dbReference type="PROSITE" id="PS00195">
    <property type="entry name" value="GLUTAREDOXIN_1"/>
    <property type="match status" value="1"/>
</dbReference>
<dbReference type="PANTHER" id="PTHR12782">
    <property type="entry name" value="MICROSOMAL PROSTAGLANDIN E SYNTHASE-2"/>
    <property type="match status" value="1"/>
</dbReference>
<dbReference type="GO" id="GO:0050220">
    <property type="term" value="F:prostaglandin-E synthase activity"/>
    <property type="evidence" value="ECO:0007669"/>
    <property type="project" value="TreeGrafter"/>
</dbReference>
<accession>A2XR06</accession>
<dbReference type="PANTHER" id="PTHR12782:SF5">
    <property type="entry name" value="PROSTAGLANDIN E SYNTHASE 2"/>
    <property type="match status" value="1"/>
</dbReference>
<organism evidence="2 3">
    <name type="scientific">Oryza sativa subsp. indica</name>
    <name type="common">Rice</name>
    <dbReference type="NCBI Taxonomy" id="39946"/>
    <lineage>
        <taxon>Eukaryota</taxon>
        <taxon>Viridiplantae</taxon>
        <taxon>Streptophyta</taxon>
        <taxon>Embryophyta</taxon>
        <taxon>Tracheophyta</taxon>
        <taxon>Spermatophyta</taxon>
        <taxon>Magnoliopsida</taxon>
        <taxon>Liliopsida</taxon>
        <taxon>Poales</taxon>
        <taxon>Poaceae</taxon>
        <taxon>BOP clade</taxon>
        <taxon>Oryzoideae</taxon>
        <taxon>Oryzeae</taxon>
        <taxon>Oryzinae</taxon>
        <taxon>Oryza</taxon>
        <taxon>Oryza sativa</taxon>
    </lineage>
</organism>
<dbReference type="EMBL" id="CM000129">
    <property type="protein sequence ID" value="EAY93266.1"/>
    <property type="molecule type" value="Genomic_DNA"/>
</dbReference>
<dbReference type="Gene3D" id="3.40.30.10">
    <property type="entry name" value="Glutaredoxin"/>
    <property type="match status" value="1"/>
</dbReference>
<dbReference type="HOGENOM" id="CLU_1790110_0_0_1"/>
<name>A2XR06_ORYSI</name>